<feature type="compositionally biased region" description="Low complexity" evidence="1">
    <location>
        <begin position="1"/>
        <end position="14"/>
    </location>
</feature>
<feature type="region of interest" description="Disordered" evidence="1">
    <location>
        <begin position="1"/>
        <end position="22"/>
    </location>
</feature>
<evidence type="ECO:0000313" key="2">
    <source>
        <dbReference type="EMBL" id="KAF6805459.1"/>
    </source>
</evidence>
<dbReference type="AlphaFoldDB" id="A0A8H6MQQ0"/>
<name>A0A8H6MQQ0_9PEZI</name>
<organism evidence="2 3">
    <name type="scientific">Colletotrichum plurivorum</name>
    <dbReference type="NCBI Taxonomy" id="2175906"/>
    <lineage>
        <taxon>Eukaryota</taxon>
        <taxon>Fungi</taxon>
        <taxon>Dikarya</taxon>
        <taxon>Ascomycota</taxon>
        <taxon>Pezizomycotina</taxon>
        <taxon>Sordariomycetes</taxon>
        <taxon>Hypocreomycetidae</taxon>
        <taxon>Glomerellales</taxon>
        <taxon>Glomerellaceae</taxon>
        <taxon>Colletotrichum</taxon>
        <taxon>Colletotrichum orchidearum species complex</taxon>
    </lineage>
</organism>
<evidence type="ECO:0000313" key="3">
    <source>
        <dbReference type="Proteomes" id="UP000654918"/>
    </source>
</evidence>
<reference evidence="2" key="1">
    <citation type="journal article" date="2020" name="Phytopathology">
        <title>Genome Sequence Resources of Colletotrichum truncatum, C. plurivorum, C. musicola, and C. sojae: Four Species Pathogenic to Soybean (Glycine max).</title>
        <authorList>
            <person name="Rogerio F."/>
            <person name="Boufleur T.R."/>
            <person name="Ciampi-Guillardi M."/>
            <person name="Sukno S.A."/>
            <person name="Thon M.R."/>
            <person name="Massola Junior N.S."/>
            <person name="Baroncelli R."/>
        </authorList>
    </citation>
    <scope>NUCLEOTIDE SEQUENCE</scope>
    <source>
        <strain evidence="2">LFN00145</strain>
    </source>
</reference>
<protein>
    <submittedName>
        <fullName evidence="2">Uncharacterized protein</fullName>
    </submittedName>
</protein>
<proteinExistence type="predicted"/>
<dbReference type="EMBL" id="WIGO01000744">
    <property type="protein sequence ID" value="KAF6805459.1"/>
    <property type="molecule type" value="Genomic_DNA"/>
</dbReference>
<dbReference type="Proteomes" id="UP000654918">
    <property type="component" value="Unassembled WGS sequence"/>
</dbReference>
<feature type="region of interest" description="Disordered" evidence="1">
    <location>
        <begin position="58"/>
        <end position="82"/>
    </location>
</feature>
<keyword evidence="3" id="KW-1185">Reference proteome</keyword>
<accession>A0A8H6MQQ0</accession>
<comment type="caution">
    <text evidence="2">The sequence shown here is derived from an EMBL/GenBank/DDBJ whole genome shotgun (WGS) entry which is preliminary data.</text>
</comment>
<feature type="non-terminal residue" evidence="2">
    <location>
        <position position="1"/>
    </location>
</feature>
<evidence type="ECO:0000256" key="1">
    <source>
        <dbReference type="SAM" id="MobiDB-lite"/>
    </source>
</evidence>
<gene>
    <name evidence="2" type="ORF">CPLU01_15984</name>
</gene>
<sequence length="122" mass="13028">LRQYKDATANTTSSDTDRDTSVHGLRLPSAVLSSFQPGNEALGSALVRQGVVQHLEQSSSLQDGDWVSEPGTGARSAHGTTPSCATDMAWYGWTFEAAKLDCPTPELEAKMSSLESSLRVVD</sequence>